<dbReference type="EMBL" id="LFVZ01000010">
    <property type="protein sequence ID" value="KTW27359.1"/>
    <property type="molecule type" value="Genomic_DNA"/>
</dbReference>
<dbReference type="OrthoDB" id="531564at2759"/>
<comment type="caution">
    <text evidence="2">The sequence shown here is derived from an EMBL/GenBank/DDBJ whole genome shotgun (WGS) entry which is preliminary data.</text>
</comment>
<feature type="transmembrane region" description="Helical" evidence="1">
    <location>
        <begin position="15"/>
        <end position="33"/>
    </location>
</feature>
<dbReference type="PANTHER" id="PTHR36987">
    <property type="entry name" value="NADH DEHYDROGENASE [UBIQUINONE] 1 BETA SUBCOMPLEX SUBUNIT 2-LIKE"/>
    <property type="match status" value="1"/>
</dbReference>
<accession>A0A0W4ZG53</accession>
<protein>
    <submittedName>
        <fullName evidence="2">Uncharacterized protein</fullName>
    </submittedName>
</protein>
<name>A0A0W4ZG53_PNEC8</name>
<keyword evidence="1" id="KW-0812">Transmembrane</keyword>
<dbReference type="GeneID" id="28937086"/>
<keyword evidence="3" id="KW-1185">Reference proteome</keyword>
<dbReference type="GO" id="GO:0005743">
    <property type="term" value="C:mitochondrial inner membrane"/>
    <property type="evidence" value="ECO:0007669"/>
    <property type="project" value="InterPro"/>
</dbReference>
<reference evidence="3" key="1">
    <citation type="journal article" date="2016" name="Nat. Commun.">
        <title>Genome analysis of three Pneumocystis species reveals adaptation mechanisms to life exclusively in mammalian hosts.</title>
        <authorList>
            <person name="Ma L."/>
            <person name="Chen Z."/>
            <person name="Huang D.W."/>
            <person name="Kutty G."/>
            <person name="Ishihara M."/>
            <person name="Wang H."/>
            <person name="Abouelleil A."/>
            <person name="Bishop L."/>
            <person name="Davey E."/>
            <person name="Deng R."/>
            <person name="Deng X."/>
            <person name="Fan L."/>
            <person name="Fantoni G."/>
            <person name="Fitzgerald M."/>
            <person name="Gogineni E."/>
            <person name="Goldberg J.M."/>
            <person name="Handley G."/>
            <person name="Hu X."/>
            <person name="Huber C."/>
            <person name="Jiao X."/>
            <person name="Jones K."/>
            <person name="Levin J.Z."/>
            <person name="Liu Y."/>
            <person name="Macdonald P."/>
            <person name="Melnikov A."/>
            <person name="Raley C."/>
            <person name="Sassi M."/>
            <person name="Sherman B.T."/>
            <person name="Song X."/>
            <person name="Sykes S."/>
            <person name="Tran B."/>
            <person name="Walsh L."/>
            <person name="Xia Y."/>
            <person name="Yang J."/>
            <person name="Young S."/>
            <person name="Zeng Q."/>
            <person name="Zheng X."/>
            <person name="Stephens R."/>
            <person name="Nusbaum C."/>
            <person name="Birren B.W."/>
            <person name="Azadi P."/>
            <person name="Lempicki R.A."/>
            <person name="Cuomo C.A."/>
            <person name="Kovacs J.A."/>
        </authorList>
    </citation>
    <scope>NUCLEOTIDE SEQUENCE [LARGE SCALE GENOMIC DNA]</scope>
    <source>
        <strain evidence="3">B80</strain>
    </source>
</reference>
<dbReference type="InterPro" id="IPR044980">
    <property type="entry name" value="NDUFB2_plant/fungi"/>
</dbReference>
<organism evidence="2 3">
    <name type="scientific">Pneumocystis carinii (strain B80)</name>
    <name type="common">Rat pneumocystis pneumonia agent</name>
    <name type="synonym">Pneumocystis carinii f. sp. carinii</name>
    <dbReference type="NCBI Taxonomy" id="1408658"/>
    <lineage>
        <taxon>Eukaryota</taxon>
        <taxon>Fungi</taxon>
        <taxon>Dikarya</taxon>
        <taxon>Ascomycota</taxon>
        <taxon>Taphrinomycotina</taxon>
        <taxon>Pneumocystomycetes</taxon>
        <taxon>Pneumocystaceae</taxon>
        <taxon>Pneumocystis</taxon>
    </lineage>
</organism>
<gene>
    <name evidence="2" type="ORF">T552_02338</name>
</gene>
<dbReference type="VEuPathDB" id="FungiDB:T552_02338"/>
<dbReference type="AlphaFoldDB" id="A0A0W4ZG53"/>
<dbReference type="PANTHER" id="PTHR36987:SF1">
    <property type="entry name" value="NADH DEHYDROGENASE [UBIQUINONE] 1 BETA SUBCOMPLEX SUBUNIT 2"/>
    <property type="match status" value="1"/>
</dbReference>
<dbReference type="GO" id="GO:0045271">
    <property type="term" value="C:respiratory chain complex I"/>
    <property type="evidence" value="ECO:0007669"/>
    <property type="project" value="InterPro"/>
</dbReference>
<sequence>MGDTKGIHFHPPSKFYRAVSQLLGASMWFFMFYRMKKDGPIILGLKHPWEVFFFRQNWPKNADLLERIMKHKKNIENREKSGIYGKNGVEYVREKLIEGYFVFSG</sequence>
<keyword evidence="1" id="KW-0472">Membrane</keyword>
<evidence type="ECO:0000256" key="1">
    <source>
        <dbReference type="SAM" id="Phobius"/>
    </source>
</evidence>
<proteinExistence type="predicted"/>
<keyword evidence="1" id="KW-1133">Transmembrane helix</keyword>
<evidence type="ECO:0000313" key="2">
    <source>
        <dbReference type="EMBL" id="KTW27359.1"/>
    </source>
</evidence>
<evidence type="ECO:0000313" key="3">
    <source>
        <dbReference type="Proteomes" id="UP000054454"/>
    </source>
</evidence>
<dbReference type="RefSeq" id="XP_018225401.1">
    <property type="nucleotide sequence ID" value="XM_018370883.1"/>
</dbReference>
<dbReference type="Proteomes" id="UP000054454">
    <property type="component" value="Unassembled WGS sequence"/>
</dbReference>